<dbReference type="InterPro" id="IPR019285">
    <property type="entry name" value="DUF2336"/>
</dbReference>
<keyword evidence="2" id="KW-1185">Reference proteome</keyword>
<dbReference type="InterPro" id="IPR014598">
    <property type="entry name" value="UCP035865"/>
</dbReference>
<reference evidence="1 2" key="1">
    <citation type="submission" date="2019-09" db="EMBL/GenBank/DDBJ databases">
        <title>Parvibaculum sedimenti sp. nov., isolated from sediment.</title>
        <authorList>
            <person name="Wang Y."/>
        </authorList>
    </citation>
    <scope>NUCLEOTIDE SEQUENCE [LARGE SCALE GENOMIC DNA]</scope>
    <source>
        <strain evidence="1 2">HXT-9</strain>
    </source>
</reference>
<evidence type="ECO:0000313" key="1">
    <source>
        <dbReference type="EMBL" id="KAB7739195.1"/>
    </source>
</evidence>
<gene>
    <name evidence="1" type="ORF">F2P47_13320</name>
</gene>
<dbReference type="Proteomes" id="UP000468901">
    <property type="component" value="Unassembled WGS sequence"/>
</dbReference>
<dbReference type="AlphaFoldDB" id="A0A6N6VGZ0"/>
<sequence>MQDRLTFADVERLLSEPMEDARALIARKVASQFSNVVLTPRERELAQEILGYLVHDIAAQVRSALAQCLCDLPAAPRDVILALAGDIDEVALPILESSTVLTEEDMVHLVLTGSAAKRRAIAGRKDVAPAVSDAIARAGDRAAVAALIGNEGAIIRSEALNAIVDRYSDDDEIMDPMARRTDLPICLVERLLTIVSDQLRQHLIERHDIAPDMAAIFEEQARERVLVERIQAIHPDEIGRVVLQIAERKRLTASLLLRALCAGESGFVETGFALLTNVPEERATRLIHDVGPLGFRAVYARAALPEIFYPAFRAALDVVHELQADGYLSDRPYLRHSMRTRIGERFPEIEAGDVDFLIDRLTRRLSPVSWGKGFAA</sequence>
<accession>A0A6N6VGZ0</accession>
<proteinExistence type="predicted"/>
<dbReference type="EMBL" id="WESC01000012">
    <property type="protein sequence ID" value="KAB7739195.1"/>
    <property type="molecule type" value="Genomic_DNA"/>
</dbReference>
<protein>
    <submittedName>
        <fullName evidence="1">DUF2336 domain-containing protein</fullName>
    </submittedName>
</protein>
<dbReference type="Pfam" id="PF10098">
    <property type="entry name" value="DUF2336"/>
    <property type="match status" value="1"/>
</dbReference>
<evidence type="ECO:0000313" key="2">
    <source>
        <dbReference type="Proteomes" id="UP000468901"/>
    </source>
</evidence>
<dbReference type="RefSeq" id="WP_152216867.1">
    <property type="nucleotide sequence ID" value="NZ_JBAQYD010000333.1"/>
</dbReference>
<name>A0A6N6VGZ0_9HYPH</name>
<comment type="caution">
    <text evidence="1">The sequence shown here is derived from an EMBL/GenBank/DDBJ whole genome shotgun (WGS) entry which is preliminary data.</text>
</comment>
<dbReference type="PIRSF" id="PIRSF035865">
    <property type="entry name" value="UCP035865"/>
    <property type="match status" value="1"/>
</dbReference>
<organism evidence="1 2">
    <name type="scientific">Parvibaculum sedimenti</name>
    <dbReference type="NCBI Taxonomy" id="2608632"/>
    <lineage>
        <taxon>Bacteria</taxon>
        <taxon>Pseudomonadati</taxon>
        <taxon>Pseudomonadota</taxon>
        <taxon>Alphaproteobacteria</taxon>
        <taxon>Hyphomicrobiales</taxon>
        <taxon>Parvibaculaceae</taxon>
        <taxon>Parvibaculum</taxon>
    </lineage>
</organism>